<dbReference type="CDD" id="cd03469">
    <property type="entry name" value="Rieske_RO_Alpha_N"/>
    <property type="match status" value="1"/>
</dbReference>
<evidence type="ECO:0000256" key="5">
    <source>
        <dbReference type="ARBA" id="ARBA00023004"/>
    </source>
</evidence>
<evidence type="ECO:0000256" key="2">
    <source>
        <dbReference type="ARBA" id="ARBA00022714"/>
    </source>
</evidence>
<dbReference type="CDD" id="cd08882">
    <property type="entry name" value="RHO_alpha_C_MupW-like"/>
    <property type="match status" value="1"/>
</dbReference>
<evidence type="ECO:0000256" key="6">
    <source>
        <dbReference type="ARBA" id="ARBA00023014"/>
    </source>
</evidence>
<dbReference type="InterPro" id="IPR001663">
    <property type="entry name" value="Rng_hydr_dOase-A"/>
</dbReference>
<dbReference type="InterPro" id="IPR017941">
    <property type="entry name" value="Rieske_2Fe-2S"/>
</dbReference>
<dbReference type="GO" id="GO:0016705">
    <property type="term" value="F:oxidoreductase activity, acting on paired donors, with incorporation or reduction of molecular oxygen"/>
    <property type="evidence" value="ECO:0007669"/>
    <property type="project" value="UniProtKB-ARBA"/>
</dbReference>
<evidence type="ECO:0000259" key="7">
    <source>
        <dbReference type="PROSITE" id="PS51296"/>
    </source>
</evidence>
<keyword evidence="4" id="KW-0560">Oxidoreductase</keyword>
<dbReference type="GO" id="GO:0004497">
    <property type="term" value="F:monooxygenase activity"/>
    <property type="evidence" value="ECO:0007669"/>
    <property type="project" value="UniProtKB-ARBA"/>
</dbReference>
<comment type="caution">
    <text evidence="8">The sequence shown here is derived from an EMBL/GenBank/DDBJ whole genome shotgun (WGS) entry which is preliminary data.</text>
</comment>
<comment type="cofactor">
    <cofactor evidence="1">
        <name>Fe cation</name>
        <dbReference type="ChEBI" id="CHEBI:24875"/>
    </cofactor>
</comment>
<dbReference type="Gene3D" id="3.90.380.10">
    <property type="entry name" value="Naphthalene 1,2-dioxygenase Alpha Subunit, Chain A, domain 1"/>
    <property type="match status" value="1"/>
</dbReference>
<keyword evidence="5" id="KW-0408">Iron</keyword>
<dbReference type="PANTHER" id="PTHR43756:SF5">
    <property type="entry name" value="CHOLINE MONOOXYGENASE, CHLOROPLASTIC"/>
    <property type="match status" value="1"/>
</dbReference>
<dbReference type="InterPro" id="IPR015879">
    <property type="entry name" value="Ring_hydroxy_dOase_asu_C_dom"/>
</dbReference>
<keyword evidence="6" id="KW-0411">Iron-sulfur</keyword>
<dbReference type="PRINTS" id="PR00090">
    <property type="entry name" value="RNGDIOXGNASE"/>
</dbReference>
<evidence type="ECO:0000256" key="1">
    <source>
        <dbReference type="ARBA" id="ARBA00001962"/>
    </source>
</evidence>
<dbReference type="GO" id="GO:0005506">
    <property type="term" value="F:iron ion binding"/>
    <property type="evidence" value="ECO:0007669"/>
    <property type="project" value="InterPro"/>
</dbReference>
<evidence type="ECO:0000256" key="4">
    <source>
        <dbReference type="ARBA" id="ARBA00023002"/>
    </source>
</evidence>
<sequence length="445" mass="50299">MQDSHFVPRERYYDREFFELEKKHLWTKTWQMAARLEEIPLPGDYVEYEVVGNSILIIRQQDGGVRAMHNACRHRATELAKGCGRLPAGQIVCPFHGWRWNLDGSPANIFGADSFAPAAKDPRDLALVEVKVEVWAGMVWINMDPNACTLSEHLAPVQEMLDGVGVGNMRVKWWKQVVLNANWKMVQEAFFEGYHTMQTHPQLMMGGGEEAGEALNHGTVYRIFNGGHARFHTAPGETLAFLGEPGSETDAESFIEIARLSASGMDAMTLDRDVQIFEGLRNRVDTTSSGSFAEAAIAALYEYAEGAGIPMAPMSEKMNLWGGDIFLYPNYLMLPQYGNCLVYRARPHNDDPESTLFDVWSLTTYPEGQEPERAELDGVFDKDDVENWGLIPRQDFSNIERQQRGLHSHSYKASRLSSVYEKSIANMHHELDRYIARGIDSSKER</sequence>
<dbReference type="Pfam" id="PF00355">
    <property type="entry name" value="Rieske"/>
    <property type="match status" value="1"/>
</dbReference>
<dbReference type="PATRIC" id="fig|1278076.4.peg.161"/>
<dbReference type="GO" id="GO:0051537">
    <property type="term" value="F:2 iron, 2 sulfur cluster binding"/>
    <property type="evidence" value="ECO:0007669"/>
    <property type="project" value="UniProtKB-KW"/>
</dbReference>
<organism evidence="8 9">
    <name type="scientific">Rhodococcus ruber BKS 20-38</name>
    <dbReference type="NCBI Taxonomy" id="1278076"/>
    <lineage>
        <taxon>Bacteria</taxon>
        <taxon>Bacillati</taxon>
        <taxon>Actinomycetota</taxon>
        <taxon>Actinomycetes</taxon>
        <taxon>Mycobacteriales</taxon>
        <taxon>Nocardiaceae</taxon>
        <taxon>Rhodococcus</taxon>
    </lineage>
</organism>
<keyword evidence="3" id="KW-0479">Metal-binding</keyword>
<reference evidence="8 9" key="1">
    <citation type="journal article" date="2013" name="Genome Announc.">
        <title>Draft Genome Sequence of Rhodococcus ruber Strain BKS 20-38.</title>
        <authorList>
            <person name="Bala M."/>
            <person name="Kumar S."/>
            <person name="Raghava G.P."/>
            <person name="Mayilraj S."/>
        </authorList>
    </citation>
    <scope>NUCLEOTIDE SEQUENCE [LARGE SCALE GENOMIC DNA]</scope>
    <source>
        <strain evidence="8 9">BKS 20-38</strain>
    </source>
</reference>
<accession>M3A474</accession>
<dbReference type="EMBL" id="AOEX01000011">
    <property type="protein sequence ID" value="EME67274.1"/>
    <property type="molecule type" value="Genomic_DNA"/>
</dbReference>
<protein>
    <submittedName>
        <fullName evidence="8">Rieske (2Fe-2S) domain-containing protein</fullName>
    </submittedName>
</protein>
<dbReference type="PROSITE" id="PS51296">
    <property type="entry name" value="RIESKE"/>
    <property type="match status" value="1"/>
</dbReference>
<dbReference type="SUPFAM" id="SSF55961">
    <property type="entry name" value="Bet v1-like"/>
    <property type="match status" value="1"/>
</dbReference>
<name>M3A474_9NOCA</name>
<dbReference type="Gene3D" id="2.102.10.10">
    <property type="entry name" value="Rieske [2Fe-2S] iron-sulphur domain"/>
    <property type="match status" value="1"/>
</dbReference>
<dbReference type="InterPro" id="IPR036922">
    <property type="entry name" value="Rieske_2Fe-2S_sf"/>
</dbReference>
<evidence type="ECO:0000313" key="9">
    <source>
        <dbReference type="Proteomes" id="UP000011731"/>
    </source>
</evidence>
<dbReference type="Proteomes" id="UP000011731">
    <property type="component" value="Unassembled WGS sequence"/>
</dbReference>
<keyword evidence="2" id="KW-0001">2Fe-2S</keyword>
<feature type="domain" description="Rieske" evidence="7">
    <location>
        <begin position="30"/>
        <end position="141"/>
    </location>
</feature>
<gene>
    <name evidence="8" type="ORF">G352_00802</name>
</gene>
<keyword evidence="9" id="KW-1185">Reference proteome</keyword>
<dbReference type="SUPFAM" id="SSF50022">
    <property type="entry name" value="ISP domain"/>
    <property type="match status" value="1"/>
</dbReference>
<evidence type="ECO:0000256" key="3">
    <source>
        <dbReference type="ARBA" id="ARBA00022723"/>
    </source>
</evidence>
<dbReference type="Pfam" id="PF00848">
    <property type="entry name" value="Ring_hydroxyl_A"/>
    <property type="match status" value="1"/>
</dbReference>
<dbReference type="PANTHER" id="PTHR43756">
    <property type="entry name" value="CHOLINE MONOOXYGENASE, CHLOROPLASTIC"/>
    <property type="match status" value="1"/>
</dbReference>
<evidence type="ECO:0000313" key="8">
    <source>
        <dbReference type="EMBL" id="EME67274.1"/>
    </source>
</evidence>
<proteinExistence type="predicted"/>
<dbReference type="AlphaFoldDB" id="M3A474"/>